<dbReference type="EMBL" id="JAMZEJ010000002">
    <property type="protein sequence ID" value="MCQ8239809.1"/>
    <property type="molecule type" value="Genomic_DNA"/>
</dbReference>
<proteinExistence type="predicted"/>
<dbReference type="Pfam" id="PF00300">
    <property type="entry name" value="His_Phos_1"/>
    <property type="match status" value="1"/>
</dbReference>
<dbReference type="Proteomes" id="UP001524547">
    <property type="component" value="Unassembled WGS sequence"/>
</dbReference>
<organism evidence="1 2">
    <name type="scientific">Rhizosaccharibacter radicis</name>
    <dbReference type="NCBI Taxonomy" id="2782605"/>
    <lineage>
        <taxon>Bacteria</taxon>
        <taxon>Pseudomonadati</taxon>
        <taxon>Pseudomonadota</taxon>
        <taxon>Alphaproteobacteria</taxon>
        <taxon>Acetobacterales</taxon>
        <taxon>Acetobacteraceae</taxon>
        <taxon>Rhizosaccharibacter</taxon>
    </lineage>
</organism>
<accession>A0ABT1VU13</accession>
<dbReference type="CDD" id="cd07040">
    <property type="entry name" value="HP"/>
    <property type="match status" value="1"/>
</dbReference>
<dbReference type="PANTHER" id="PTHR47623:SF1">
    <property type="entry name" value="OS09G0287300 PROTEIN"/>
    <property type="match status" value="1"/>
</dbReference>
<evidence type="ECO:0000313" key="2">
    <source>
        <dbReference type="Proteomes" id="UP001524547"/>
    </source>
</evidence>
<dbReference type="Gene3D" id="3.40.50.1240">
    <property type="entry name" value="Phosphoglycerate mutase-like"/>
    <property type="match status" value="1"/>
</dbReference>
<dbReference type="InterPro" id="IPR029033">
    <property type="entry name" value="His_PPase_superfam"/>
</dbReference>
<keyword evidence="2" id="KW-1185">Reference proteome</keyword>
<reference evidence="1 2" key="1">
    <citation type="submission" date="2022-06" db="EMBL/GenBank/DDBJ databases">
        <title>Rhizosaccharibacter gen. nov. sp. nov. KSS12, endophytic bacteria isolated from sugarcane.</title>
        <authorList>
            <person name="Pitiwittayakul N."/>
        </authorList>
    </citation>
    <scope>NUCLEOTIDE SEQUENCE [LARGE SCALE GENOMIC DNA]</scope>
    <source>
        <strain evidence="1 2">KSS12</strain>
    </source>
</reference>
<name>A0ABT1VU13_9PROT</name>
<sequence length="188" mass="20395">MPADEPLAEVSAGQEPAGGGGRWRLLLLRHAKAFPAELFAGTDHDRPLAEQGLEDARQLGAQLRTEQLRPEVALVSSAVRTRQSWDALALPLKNDAAPWIEAELFLADADMLRRRLARLPEDCRTAILVGHNPGLHELAYALAHRAGHGARLRSFPTCALAEFALGEPWRDGLSGDGAPPVLSRLRLA</sequence>
<dbReference type="SUPFAM" id="SSF53254">
    <property type="entry name" value="Phosphoglycerate mutase-like"/>
    <property type="match status" value="1"/>
</dbReference>
<dbReference type="RefSeq" id="WP_422918555.1">
    <property type="nucleotide sequence ID" value="NZ_JAMZEJ010000002.1"/>
</dbReference>
<protein>
    <submittedName>
        <fullName evidence="1">Histidine phosphatase family protein</fullName>
    </submittedName>
</protein>
<comment type="caution">
    <text evidence="1">The sequence shown here is derived from an EMBL/GenBank/DDBJ whole genome shotgun (WGS) entry which is preliminary data.</text>
</comment>
<evidence type="ECO:0000313" key="1">
    <source>
        <dbReference type="EMBL" id="MCQ8239809.1"/>
    </source>
</evidence>
<dbReference type="PANTHER" id="PTHR47623">
    <property type="entry name" value="OS09G0287300 PROTEIN"/>
    <property type="match status" value="1"/>
</dbReference>
<dbReference type="InterPro" id="IPR013078">
    <property type="entry name" value="His_Pase_superF_clade-1"/>
</dbReference>
<gene>
    <name evidence="1" type="ORF">NFI88_03010</name>
</gene>
<dbReference type="SMART" id="SM00855">
    <property type="entry name" value="PGAM"/>
    <property type="match status" value="1"/>
</dbReference>